<dbReference type="PhylomeDB" id="A0A060S2Y0"/>
<comment type="similarity">
    <text evidence="3">Belongs to the PIGU family.</text>
</comment>
<keyword evidence="5 9" id="KW-0812">Transmembrane</keyword>
<dbReference type="GO" id="GO:0042765">
    <property type="term" value="C:GPI-anchor transamidase complex"/>
    <property type="evidence" value="ECO:0007669"/>
    <property type="project" value="InterPro"/>
</dbReference>
<feature type="transmembrane region" description="Helical" evidence="9">
    <location>
        <begin position="20"/>
        <end position="44"/>
    </location>
</feature>
<evidence type="ECO:0000313" key="10">
    <source>
        <dbReference type="EMBL" id="CDO66100.1"/>
    </source>
</evidence>
<keyword evidence="4" id="KW-0337">GPI-anchor biosynthesis</keyword>
<feature type="transmembrane region" description="Helical" evidence="9">
    <location>
        <begin position="399"/>
        <end position="420"/>
    </location>
</feature>
<feature type="transmembrane region" description="Helical" evidence="9">
    <location>
        <begin position="360"/>
        <end position="378"/>
    </location>
</feature>
<comment type="pathway">
    <text evidence="2">Glycolipid biosynthesis; glycosylphosphatidylinositol-anchor biosynthesis.</text>
</comment>
<sequence length="624" mass="75318">MNECNTNKIQNGDKTKRKKYTYLFLSILICFIIRILIFFLLNILEGSTYEYINKLINVDLNIQHIKYDESREFKENININNINKKGKDMEKIYDDERNNINNNYNKNDNYNKNNNYNINNNYYNKIDIKIIKTNKYIKELELYFQKNKRYNNLRSLLLKNDYMHYLFNTDIYNLKYLYDSYILRILKKDIYSSLIIRINPIFLQILHFLLFKPIKTNIDVFIKVCNNYEFRFFLFISLIDILIAIFLFLIIEKLNNWNTYFLYISSNNYTTPHFNIINPLLLINIYLNNPINILSNSFLSLDNFKLLIITANFYLTLSRIQNVSNQQKHNVYKNKYKRICSLFNLILILFHNAILLYITSFHFILVVIGINNFIIYIEEDFLKRYHIKQNVQFYKLAHMLFKNMFLLLITLIIYALFIVISYFQNSYSLSFLNNTVINEYKILLLLPNLGNFWYIFSTMFRDYYYSFLFLFHFHIFLYPVPLFFRLVKTPLIYLKVLIAIALVFQPNITINDIVYSLLLLVIDYERTIYAIPFIKLLLILLSNLCLCFVTLNLWLRKNTGNANYVFFNQLVVFNITTFFIINSMKFYIRVQTPKSQLNEGKCISILNKKKSRFHFLQLFKKKLA</sequence>
<dbReference type="VEuPathDB" id="PlasmoDB:PRCDC_1329700"/>
<evidence type="ECO:0000256" key="8">
    <source>
        <dbReference type="ARBA" id="ARBA00023136"/>
    </source>
</evidence>
<dbReference type="AlphaFoldDB" id="A0A060S2Y0"/>
<dbReference type="VEuPathDB" id="PlasmoDB:PRG01_1332900"/>
<evidence type="ECO:0000256" key="3">
    <source>
        <dbReference type="ARBA" id="ARBA00010026"/>
    </source>
</evidence>
<reference evidence="10" key="2">
    <citation type="submission" date="2014-05" db="EMBL/GenBank/DDBJ databases">
        <title>The genome sequences of chimpanzee malaria parasites reveal the path to human adaptation.</title>
        <authorList>
            <person name="Otto T.D."/>
            <person name="Rayner J.C."/>
            <person name="Boehme U."/>
            <person name="Pain A."/>
            <person name="Spottiswoode N."/>
            <person name="Sanders M."/>
            <person name="Quail M."/>
            <person name="Ollomo B."/>
            <person name="Renaud F."/>
            <person name="Thomas A.W."/>
            <person name="Prugnolle F."/>
            <person name="Conway D.J."/>
            <person name="Newbold C."/>
            <person name="Berriman M."/>
        </authorList>
    </citation>
    <scope>NUCLEOTIDE SEQUENCE [LARGE SCALE GENOMIC DNA]</scope>
    <source>
        <strain evidence="10">CDC</strain>
    </source>
</reference>
<evidence type="ECO:0000256" key="5">
    <source>
        <dbReference type="ARBA" id="ARBA00022692"/>
    </source>
</evidence>
<keyword evidence="11" id="KW-1185">Reference proteome</keyword>
<dbReference type="InterPro" id="IPR009600">
    <property type="entry name" value="PIG-U"/>
</dbReference>
<feature type="transmembrane region" description="Helical" evidence="9">
    <location>
        <begin position="440"/>
        <end position="456"/>
    </location>
</feature>
<dbReference type="GO" id="GO:0006506">
    <property type="term" value="P:GPI anchor biosynthetic process"/>
    <property type="evidence" value="ECO:0007669"/>
    <property type="project" value="UniProtKB-UniPathway"/>
</dbReference>
<feature type="transmembrane region" description="Helical" evidence="9">
    <location>
        <begin position="232"/>
        <end position="251"/>
    </location>
</feature>
<evidence type="ECO:0000256" key="9">
    <source>
        <dbReference type="SAM" id="Phobius"/>
    </source>
</evidence>
<organism evidence="10 11">
    <name type="scientific">Plasmodium reichenowi</name>
    <dbReference type="NCBI Taxonomy" id="5854"/>
    <lineage>
        <taxon>Eukaryota</taxon>
        <taxon>Sar</taxon>
        <taxon>Alveolata</taxon>
        <taxon>Apicomplexa</taxon>
        <taxon>Aconoidasida</taxon>
        <taxon>Haemosporida</taxon>
        <taxon>Plasmodiidae</taxon>
        <taxon>Plasmodium</taxon>
        <taxon>Plasmodium (Laverania)</taxon>
    </lineage>
</organism>
<dbReference type="Proteomes" id="UP000027581">
    <property type="component" value="Unassembled WGS sequence"/>
</dbReference>
<name>A0A060S2Y0_PLARE</name>
<dbReference type="UniPathway" id="UPA00196"/>
<keyword evidence="8 9" id="KW-0472">Membrane</keyword>
<gene>
    <name evidence="10" type="ORF">PRCDC_1329700</name>
</gene>
<feature type="transmembrane region" description="Helical" evidence="9">
    <location>
        <begin position="496"/>
        <end position="521"/>
    </location>
</feature>
<accession>A0A060S2Y0</accession>
<protein>
    <submittedName>
        <fullName evidence="10">GPI transamidase subunit PIG-U, putative</fullName>
    </submittedName>
</protein>
<keyword evidence="7 9" id="KW-1133">Transmembrane helix</keyword>
<dbReference type="EMBL" id="HG810774">
    <property type="protein sequence ID" value="CDO66100.1"/>
    <property type="molecule type" value="Genomic_DNA"/>
</dbReference>
<evidence type="ECO:0000256" key="6">
    <source>
        <dbReference type="ARBA" id="ARBA00022824"/>
    </source>
</evidence>
<reference evidence="10" key="1">
    <citation type="submission" date="2014-01" db="EMBL/GenBank/DDBJ databases">
        <authorList>
            <person name="Aslett M."/>
        </authorList>
    </citation>
    <scope>NUCLEOTIDE SEQUENCE</scope>
    <source>
        <strain evidence="10">CDC</strain>
    </source>
</reference>
<comment type="subcellular location">
    <subcellularLocation>
        <location evidence="1">Endoplasmic reticulum membrane</location>
        <topology evidence="1">Multi-pass membrane protein</topology>
    </subcellularLocation>
</comment>
<dbReference type="PANTHER" id="PTHR13121:SF0">
    <property type="entry name" value="PHOSPHATIDYLINOSITOL GLYCAN ANCHOR BIOSYNTHESIS CLASS U PROTEIN"/>
    <property type="match status" value="1"/>
</dbReference>
<evidence type="ECO:0000256" key="7">
    <source>
        <dbReference type="ARBA" id="ARBA00022989"/>
    </source>
</evidence>
<evidence type="ECO:0000256" key="2">
    <source>
        <dbReference type="ARBA" id="ARBA00004687"/>
    </source>
</evidence>
<dbReference type="PANTHER" id="PTHR13121">
    <property type="entry name" value="GPI TRANSAMIDASE COMPONENT PIG-U"/>
    <property type="match status" value="1"/>
</dbReference>
<dbReference type="Pfam" id="PF06728">
    <property type="entry name" value="PIG-U"/>
    <property type="match status" value="1"/>
</dbReference>
<evidence type="ECO:0000256" key="4">
    <source>
        <dbReference type="ARBA" id="ARBA00022502"/>
    </source>
</evidence>
<proteinExistence type="inferred from homology"/>
<evidence type="ECO:0000256" key="1">
    <source>
        <dbReference type="ARBA" id="ARBA00004477"/>
    </source>
</evidence>
<feature type="transmembrane region" description="Helical" evidence="9">
    <location>
        <begin position="533"/>
        <end position="554"/>
    </location>
</feature>
<feature type="transmembrane region" description="Helical" evidence="9">
    <location>
        <begin position="463"/>
        <end position="484"/>
    </location>
</feature>
<evidence type="ECO:0000313" key="11">
    <source>
        <dbReference type="Proteomes" id="UP000027581"/>
    </source>
</evidence>
<dbReference type="GO" id="GO:0016255">
    <property type="term" value="P:attachment of GPI anchor to protein"/>
    <property type="evidence" value="ECO:0007669"/>
    <property type="project" value="InterPro"/>
</dbReference>
<feature type="transmembrane region" description="Helical" evidence="9">
    <location>
        <begin position="566"/>
        <end position="588"/>
    </location>
</feature>
<keyword evidence="6" id="KW-0256">Endoplasmic reticulum</keyword>
<feature type="transmembrane region" description="Helical" evidence="9">
    <location>
        <begin position="190"/>
        <end position="211"/>
    </location>
</feature>